<comment type="caution">
    <text evidence="8">The sequence shown here is derived from an EMBL/GenBank/DDBJ whole genome shotgun (WGS) entry which is preliminary data.</text>
</comment>
<evidence type="ECO:0000313" key="8">
    <source>
        <dbReference type="EMBL" id="KAJ7367276.1"/>
    </source>
</evidence>
<keyword evidence="9" id="KW-1185">Reference proteome</keyword>
<reference evidence="8" key="1">
    <citation type="submission" date="2023-03" db="EMBL/GenBank/DDBJ databases">
        <title>Massive genome expansion in bonnet fungi (Mycena s.s.) driven by repeated elements and novel gene families across ecological guilds.</title>
        <authorList>
            <consortium name="Lawrence Berkeley National Laboratory"/>
            <person name="Harder C.B."/>
            <person name="Miyauchi S."/>
            <person name="Viragh M."/>
            <person name="Kuo A."/>
            <person name="Thoen E."/>
            <person name="Andreopoulos B."/>
            <person name="Lu D."/>
            <person name="Skrede I."/>
            <person name="Drula E."/>
            <person name="Henrissat B."/>
            <person name="Morin E."/>
            <person name="Kohler A."/>
            <person name="Barry K."/>
            <person name="LaButti K."/>
            <person name="Morin E."/>
            <person name="Salamov A."/>
            <person name="Lipzen A."/>
            <person name="Mereny Z."/>
            <person name="Hegedus B."/>
            <person name="Baldrian P."/>
            <person name="Stursova M."/>
            <person name="Weitz H."/>
            <person name="Taylor A."/>
            <person name="Grigoriev I.V."/>
            <person name="Nagy L.G."/>
            <person name="Martin F."/>
            <person name="Kauserud H."/>
        </authorList>
    </citation>
    <scope>NUCLEOTIDE SEQUENCE</scope>
    <source>
        <strain evidence="8">CBHHK002</strain>
    </source>
</reference>
<dbReference type="AlphaFoldDB" id="A0AAD7ASQ0"/>
<dbReference type="EMBL" id="JARIHO010000002">
    <property type="protein sequence ID" value="KAJ7367276.1"/>
    <property type="molecule type" value="Genomic_DNA"/>
</dbReference>
<dbReference type="GO" id="GO:0000981">
    <property type="term" value="F:DNA-binding transcription factor activity, RNA polymerase II-specific"/>
    <property type="evidence" value="ECO:0007669"/>
    <property type="project" value="InterPro"/>
</dbReference>
<protein>
    <recommendedName>
        <fullName evidence="7">Xylanolytic transcriptional activator regulatory domain-containing protein</fullName>
    </recommendedName>
</protein>
<dbReference type="InterPro" id="IPR007219">
    <property type="entry name" value="XnlR_reg_dom"/>
</dbReference>
<dbReference type="InterPro" id="IPR036864">
    <property type="entry name" value="Zn2-C6_fun-type_DNA-bd_sf"/>
</dbReference>
<dbReference type="GO" id="GO:0006351">
    <property type="term" value="P:DNA-templated transcription"/>
    <property type="evidence" value="ECO:0007669"/>
    <property type="project" value="InterPro"/>
</dbReference>
<organism evidence="8 9">
    <name type="scientific">Mycena albidolilacea</name>
    <dbReference type="NCBI Taxonomy" id="1033008"/>
    <lineage>
        <taxon>Eukaryota</taxon>
        <taxon>Fungi</taxon>
        <taxon>Dikarya</taxon>
        <taxon>Basidiomycota</taxon>
        <taxon>Agaricomycotina</taxon>
        <taxon>Agaricomycetes</taxon>
        <taxon>Agaricomycetidae</taxon>
        <taxon>Agaricales</taxon>
        <taxon>Marasmiineae</taxon>
        <taxon>Mycenaceae</taxon>
        <taxon>Mycena</taxon>
    </lineage>
</organism>
<name>A0AAD7ASQ0_9AGAR</name>
<feature type="compositionally biased region" description="Low complexity" evidence="6">
    <location>
        <begin position="96"/>
        <end position="109"/>
    </location>
</feature>
<evidence type="ECO:0000259" key="7">
    <source>
        <dbReference type="Pfam" id="PF04082"/>
    </source>
</evidence>
<evidence type="ECO:0000256" key="1">
    <source>
        <dbReference type="ARBA" id="ARBA00004123"/>
    </source>
</evidence>
<evidence type="ECO:0000256" key="6">
    <source>
        <dbReference type="SAM" id="MobiDB-lite"/>
    </source>
</evidence>
<keyword evidence="2" id="KW-0479">Metal-binding</keyword>
<sequence>MARQEASRSAQFASQRWDRICVLIFWQKCDGVRPKCGQCARSLSLQDCEFADDGQVTERQRLEVKIANVESRINELTTSRAPFILHNPYPGEHNSASRPPRSGRSSVQPLPFSSSPLHSTALRNPPASTEVPLVKLEPLSQFGFFLNVRRFKDAAKGRSGQRPADVLLDVVHLWAIHLSGSDEFVVYEASYLSRALRTAANALSGTHSSSTVLHSIQAFILLSYYFLQNTRFLEGKYHLSAAVSLVISSGLHRIRSADSRSLSPPFRTTRMSPPRDAVEEAERINAFWAVLTLNNCLTTADGSPSNISYTDPDSRIDTPWPLDINAPGLQSQILPNSSFGTLTAFLGNQPDNGASASALHAKAAILFEQASRLASQYRPDMNDKRQFYESFKSIDTLIERFKLSLPTVQSHSSRELIVIHTLAHVATIQLHNPFVREADASRSRVVTSARTIVANLAQVPLDTFVYIDPIMGVFVAELGRFRRRRPLNSPVPPEERLVTDTIETVLAAMNVFAPRCPIMNSQLIAMQQLYRGH</sequence>
<dbReference type="GO" id="GO:0003677">
    <property type="term" value="F:DNA binding"/>
    <property type="evidence" value="ECO:0007669"/>
    <property type="project" value="InterPro"/>
</dbReference>
<dbReference type="InterPro" id="IPR050815">
    <property type="entry name" value="TF_fung"/>
</dbReference>
<comment type="subcellular location">
    <subcellularLocation>
        <location evidence="1">Nucleus</location>
    </subcellularLocation>
</comment>
<evidence type="ECO:0000256" key="5">
    <source>
        <dbReference type="ARBA" id="ARBA00023242"/>
    </source>
</evidence>
<keyword evidence="3" id="KW-0805">Transcription regulation</keyword>
<evidence type="ECO:0000313" key="9">
    <source>
        <dbReference type="Proteomes" id="UP001218218"/>
    </source>
</evidence>
<gene>
    <name evidence="8" type="ORF">DFH08DRAFT_1005740</name>
</gene>
<evidence type="ECO:0000256" key="2">
    <source>
        <dbReference type="ARBA" id="ARBA00022723"/>
    </source>
</evidence>
<dbReference type="CDD" id="cd12148">
    <property type="entry name" value="fungal_TF_MHR"/>
    <property type="match status" value="1"/>
</dbReference>
<evidence type="ECO:0000256" key="4">
    <source>
        <dbReference type="ARBA" id="ARBA00023163"/>
    </source>
</evidence>
<dbReference type="PANTHER" id="PTHR47338:SF29">
    <property type="entry name" value="ZN(2)-C6 FUNGAL-TYPE DOMAIN-CONTAINING PROTEIN"/>
    <property type="match status" value="1"/>
</dbReference>
<dbReference type="GO" id="GO:0005634">
    <property type="term" value="C:nucleus"/>
    <property type="evidence" value="ECO:0007669"/>
    <property type="project" value="UniProtKB-SubCell"/>
</dbReference>
<dbReference type="Proteomes" id="UP001218218">
    <property type="component" value="Unassembled WGS sequence"/>
</dbReference>
<accession>A0AAD7ASQ0</accession>
<evidence type="ECO:0000256" key="3">
    <source>
        <dbReference type="ARBA" id="ARBA00023015"/>
    </source>
</evidence>
<dbReference type="PANTHER" id="PTHR47338">
    <property type="entry name" value="ZN(II)2CYS6 TRANSCRIPTION FACTOR (EUROFUNG)-RELATED"/>
    <property type="match status" value="1"/>
</dbReference>
<dbReference type="Pfam" id="PF04082">
    <property type="entry name" value="Fungal_trans"/>
    <property type="match status" value="1"/>
</dbReference>
<dbReference type="Gene3D" id="4.10.240.10">
    <property type="entry name" value="Zn(2)-C6 fungal-type DNA-binding domain"/>
    <property type="match status" value="1"/>
</dbReference>
<proteinExistence type="predicted"/>
<feature type="domain" description="Xylanolytic transcriptional activator regulatory" evidence="7">
    <location>
        <begin position="199"/>
        <end position="324"/>
    </location>
</feature>
<feature type="region of interest" description="Disordered" evidence="6">
    <location>
        <begin position="87"/>
        <end position="110"/>
    </location>
</feature>
<keyword evidence="4" id="KW-0804">Transcription</keyword>
<dbReference type="GO" id="GO:0008270">
    <property type="term" value="F:zinc ion binding"/>
    <property type="evidence" value="ECO:0007669"/>
    <property type="project" value="InterPro"/>
</dbReference>
<keyword evidence="5" id="KW-0539">Nucleus</keyword>